<gene>
    <name evidence="1" type="ORF">PVAP13_5KG287514</name>
</gene>
<dbReference type="AlphaFoldDB" id="A0A8T0SP02"/>
<protein>
    <submittedName>
        <fullName evidence="1">Uncharacterized protein</fullName>
    </submittedName>
</protein>
<accession>A0A8T0SP02</accession>
<dbReference type="EMBL" id="CM029045">
    <property type="protein sequence ID" value="KAG2598046.1"/>
    <property type="molecule type" value="Genomic_DNA"/>
</dbReference>
<evidence type="ECO:0000313" key="1">
    <source>
        <dbReference type="EMBL" id="KAG2598046.1"/>
    </source>
</evidence>
<reference evidence="1" key="1">
    <citation type="submission" date="2020-05" db="EMBL/GenBank/DDBJ databases">
        <title>WGS assembly of Panicum virgatum.</title>
        <authorList>
            <person name="Lovell J.T."/>
            <person name="Jenkins J."/>
            <person name="Shu S."/>
            <person name="Juenger T.E."/>
            <person name="Schmutz J."/>
        </authorList>
    </citation>
    <scope>NUCLEOTIDE SEQUENCE</scope>
    <source>
        <strain evidence="1">AP13</strain>
    </source>
</reference>
<organism evidence="1 2">
    <name type="scientific">Panicum virgatum</name>
    <name type="common">Blackwell switchgrass</name>
    <dbReference type="NCBI Taxonomy" id="38727"/>
    <lineage>
        <taxon>Eukaryota</taxon>
        <taxon>Viridiplantae</taxon>
        <taxon>Streptophyta</taxon>
        <taxon>Embryophyta</taxon>
        <taxon>Tracheophyta</taxon>
        <taxon>Spermatophyta</taxon>
        <taxon>Magnoliopsida</taxon>
        <taxon>Liliopsida</taxon>
        <taxon>Poales</taxon>
        <taxon>Poaceae</taxon>
        <taxon>PACMAD clade</taxon>
        <taxon>Panicoideae</taxon>
        <taxon>Panicodae</taxon>
        <taxon>Paniceae</taxon>
        <taxon>Panicinae</taxon>
        <taxon>Panicum</taxon>
        <taxon>Panicum sect. Hiantes</taxon>
    </lineage>
</organism>
<keyword evidence="2" id="KW-1185">Reference proteome</keyword>
<name>A0A8T0SP02_PANVG</name>
<proteinExistence type="predicted"/>
<sequence length="91" mass="9570">MKITTLLELKPSTSGTRSSSSGGGSGPEAMVLLSHFGYFQRSAAREFIVFVAKPLRNAPSWASGSPSSTKVCDSSAIAVPRTKFCNLLAMS</sequence>
<comment type="caution">
    <text evidence="1">The sequence shown here is derived from an EMBL/GenBank/DDBJ whole genome shotgun (WGS) entry which is preliminary data.</text>
</comment>
<dbReference type="Proteomes" id="UP000823388">
    <property type="component" value="Chromosome 5K"/>
</dbReference>
<evidence type="ECO:0000313" key="2">
    <source>
        <dbReference type="Proteomes" id="UP000823388"/>
    </source>
</evidence>